<evidence type="ECO:0000313" key="1">
    <source>
        <dbReference type="EMBL" id="MEN1760245.1"/>
    </source>
</evidence>
<accession>A0ABU9VSV1</accession>
<reference evidence="1 2" key="1">
    <citation type="submission" date="2024-04" db="EMBL/GenBank/DDBJ databases">
        <title>Genome sequencing and metabolic network reconstruction of aminoacids and betaine degradation by Anoxynatronum sibiricum.</title>
        <authorList>
            <person name="Detkova E.N."/>
            <person name="Boltjanskaja Y.V."/>
            <person name="Mardanov A.V."/>
            <person name="Kevbrin V."/>
        </authorList>
    </citation>
    <scope>NUCLEOTIDE SEQUENCE [LARGE SCALE GENOMIC DNA]</scope>
    <source>
        <strain evidence="1 2">Z-7981</strain>
    </source>
</reference>
<evidence type="ECO:0008006" key="3">
    <source>
        <dbReference type="Google" id="ProtNLM"/>
    </source>
</evidence>
<organism evidence="1 2">
    <name type="scientific">Anoxynatronum sibiricum</name>
    <dbReference type="NCBI Taxonomy" id="210623"/>
    <lineage>
        <taxon>Bacteria</taxon>
        <taxon>Bacillati</taxon>
        <taxon>Bacillota</taxon>
        <taxon>Clostridia</taxon>
        <taxon>Eubacteriales</taxon>
        <taxon>Clostridiaceae</taxon>
        <taxon>Anoxynatronum</taxon>
    </lineage>
</organism>
<name>A0ABU9VSV1_9CLOT</name>
<protein>
    <recommendedName>
        <fullName evidence="3">Zinc-finger domain-containing protein</fullName>
    </recommendedName>
</protein>
<dbReference type="EMBL" id="JBCITM010000006">
    <property type="protein sequence ID" value="MEN1760245.1"/>
    <property type="molecule type" value="Genomic_DNA"/>
</dbReference>
<comment type="caution">
    <text evidence="1">The sequence shown here is derived from an EMBL/GenBank/DDBJ whole genome shotgun (WGS) entry which is preliminary data.</text>
</comment>
<sequence>MSATQDCYSVQQMEDLLEQERKGCLEETMAALFYTHLGQCPACQHQAYALNRLETLLQKWGSTLNTHQRSLLSVLHISVHENTLRLKSMGQALKDWGNHSAPQLHLAPVVLRGEDTGDTTTELMGVSQTGDRSVSIATHDNILRIRLEGFLEEELPEVYLQAVSTETPPRKLTVTFTPLGSPPDHAWEAQVTDLPPGDHLVYLEEPGHEK</sequence>
<gene>
    <name evidence="1" type="ORF">AAIG11_07165</name>
</gene>
<proteinExistence type="predicted"/>
<dbReference type="Proteomes" id="UP001407405">
    <property type="component" value="Unassembled WGS sequence"/>
</dbReference>
<evidence type="ECO:0000313" key="2">
    <source>
        <dbReference type="Proteomes" id="UP001407405"/>
    </source>
</evidence>
<dbReference type="RefSeq" id="WP_343185569.1">
    <property type="nucleotide sequence ID" value="NZ_JBCITM010000006.1"/>
</dbReference>
<keyword evidence="2" id="KW-1185">Reference proteome</keyword>